<evidence type="ECO:0000259" key="1">
    <source>
        <dbReference type="PROSITE" id="PS50878"/>
    </source>
</evidence>
<dbReference type="InterPro" id="IPR036691">
    <property type="entry name" value="Endo/exonu/phosph_ase_sf"/>
</dbReference>
<organism evidence="2 3">
    <name type="scientific">Trifolium medium</name>
    <dbReference type="NCBI Taxonomy" id="97028"/>
    <lineage>
        <taxon>Eukaryota</taxon>
        <taxon>Viridiplantae</taxon>
        <taxon>Streptophyta</taxon>
        <taxon>Embryophyta</taxon>
        <taxon>Tracheophyta</taxon>
        <taxon>Spermatophyta</taxon>
        <taxon>Magnoliopsida</taxon>
        <taxon>eudicotyledons</taxon>
        <taxon>Gunneridae</taxon>
        <taxon>Pentapetalae</taxon>
        <taxon>rosids</taxon>
        <taxon>fabids</taxon>
        <taxon>Fabales</taxon>
        <taxon>Fabaceae</taxon>
        <taxon>Papilionoideae</taxon>
        <taxon>50 kb inversion clade</taxon>
        <taxon>NPAAA clade</taxon>
        <taxon>Hologalegina</taxon>
        <taxon>IRL clade</taxon>
        <taxon>Trifolieae</taxon>
        <taxon>Trifolium</taxon>
    </lineage>
</organism>
<dbReference type="GO" id="GO:0003964">
    <property type="term" value="F:RNA-directed DNA polymerase activity"/>
    <property type="evidence" value="ECO:0007669"/>
    <property type="project" value="UniProtKB-KW"/>
</dbReference>
<feature type="non-terminal residue" evidence="2">
    <location>
        <position position="680"/>
    </location>
</feature>
<accession>A0A392M2S2</accession>
<dbReference type="PROSITE" id="PS50878">
    <property type="entry name" value="RT_POL"/>
    <property type="match status" value="1"/>
</dbReference>
<name>A0A392M2S2_9FABA</name>
<protein>
    <submittedName>
        <fullName evidence="2">RNA-directed DNA polymerase (Reverse transcriptase)</fullName>
    </submittedName>
</protein>
<proteinExistence type="predicted"/>
<keyword evidence="3" id="KW-1185">Reference proteome</keyword>
<dbReference type="InterPro" id="IPR043502">
    <property type="entry name" value="DNA/RNA_pol_sf"/>
</dbReference>
<dbReference type="Pfam" id="PF00078">
    <property type="entry name" value="RVT_1"/>
    <property type="match status" value="1"/>
</dbReference>
<sequence length="680" mass="77655">METHTSFQKTKQFWQRAGHVSVHHVDARSHAGGIWLLKQNGCNIAADVFEVYMDTITIRLSLGNANWFLTGIYASPVYTSRLELWNHITDLRRDIIGPWLLMGDFNDIIRPSEQKGGTFSHTRAGALLKVMDNCNLVDVNTTGGIFTWNRPCTGNRMVFRKLDRVIDDVPWCMAFPEAYVEVLCKFHSDHNPLLLRCGLPRQVLGPKPFRFEAAWITHPDYSDIVKSAWGKNEGDFVNCLQQVQHDSIIFNKESFGNIRKRKVQLERRLKGIQCALERVDLARLVYLQRDLQQEYDMILSQEEIHWYQKAKDDWIKLGDRNTKFFHTKTVIRRKRNKIHGLHLPNGNWCTNDDTLREEAQNYFKNLFCSATSSASDGLSDGPQGPTLNDDACQALTRQITKDEVTQALNQMHPFKAPGPDGFQGIFFKQYWHIVGDDVARIISTAFETGGFPMSLSETLIALIPKTDCPQNFKEFRPINLCNTVYKLITKILVNRLRPYLNQIIGPFQSSFLPGRGTTDNAIILQEAIHSMRKSKRKKGDMVFKIDLEKAYDNVSWDFLQACLVRNGFPPASVKLIMFCVTSSSLTIMWNVCRLPSFTPTRGLRQGDPLSPYLFVLCMEFLSQIIIKNVDDGQWKPVRLSTNGPPLSHLFFADDVLLFAKATKSQALNIAATLKQFADYS</sequence>
<keyword evidence="2" id="KW-0548">Nucleotidyltransferase</keyword>
<dbReference type="PANTHER" id="PTHR19446">
    <property type="entry name" value="REVERSE TRANSCRIPTASES"/>
    <property type="match status" value="1"/>
</dbReference>
<keyword evidence="2" id="KW-0695">RNA-directed DNA polymerase</keyword>
<dbReference type="InterPro" id="IPR000477">
    <property type="entry name" value="RT_dom"/>
</dbReference>
<evidence type="ECO:0000313" key="2">
    <source>
        <dbReference type="EMBL" id="MCH81647.1"/>
    </source>
</evidence>
<dbReference type="CDD" id="cd01650">
    <property type="entry name" value="RT_nLTR_like"/>
    <property type="match status" value="1"/>
</dbReference>
<evidence type="ECO:0000313" key="3">
    <source>
        <dbReference type="Proteomes" id="UP000265520"/>
    </source>
</evidence>
<dbReference type="EMBL" id="LXQA010002584">
    <property type="protein sequence ID" value="MCH81647.1"/>
    <property type="molecule type" value="Genomic_DNA"/>
</dbReference>
<feature type="domain" description="Reverse transcriptase" evidence="1">
    <location>
        <begin position="444"/>
        <end position="680"/>
    </location>
</feature>
<dbReference type="Proteomes" id="UP000265520">
    <property type="component" value="Unassembled WGS sequence"/>
</dbReference>
<dbReference type="SUPFAM" id="SSF56672">
    <property type="entry name" value="DNA/RNA polymerases"/>
    <property type="match status" value="1"/>
</dbReference>
<reference evidence="2 3" key="1">
    <citation type="journal article" date="2018" name="Front. Plant Sci.">
        <title>Red Clover (Trifolium pratense) and Zigzag Clover (T. medium) - A Picture of Genomic Similarities and Differences.</title>
        <authorList>
            <person name="Dluhosova J."/>
            <person name="Istvanek J."/>
            <person name="Nedelnik J."/>
            <person name="Repkova J."/>
        </authorList>
    </citation>
    <scope>NUCLEOTIDE SEQUENCE [LARGE SCALE GENOMIC DNA]</scope>
    <source>
        <strain evidence="3">cv. 10/8</strain>
        <tissue evidence="2">Leaf</tissue>
    </source>
</reference>
<dbReference type="AlphaFoldDB" id="A0A392M2S2"/>
<dbReference type="SUPFAM" id="SSF56219">
    <property type="entry name" value="DNase I-like"/>
    <property type="match status" value="1"/>
</dbReference>
<keyword evidence="2" id="KW-0808">Transferase</keyword>
<gene>
    <name evidence="2" type="ORF">A2U01_0002438</name>
</gene>
<comment type="caution">
    <text evidence="2">The sequence shown here is derived from an EMBL/GenBank/DDBJ whole genome shotgun (WGS) entry which is preliminary data.</text>
</comment>
<dbReference type="Gene3D" id="3.60.10.10">
    <property type="entry name" value="Endonuclease/exonuclease/phosphatase"/>
    <property type="match status" value="1"/>
</dbReference>